<accession>A0ABM7R9T1</accession>
<name>A0ABM7R9T1_9BACT</name>
<evidence type="ECO:0000259" key="7">
    <source>
        <dbReference type="Pfam" id="PF00884"/>
    </source>
</evidence>
<dbReference type="PANTHER" id="PTHR42693">
    <property type="entry name" value="ARYLSULFATASE FAMILY MEMBER"/>
    <property type="match status" value="1"/>
</dbReference>
<dbReference type="SUPFAM" id="SSF53649">
    <property type="entry name" value="Alkaline phosphatase-like"/>
    <property type="match status" value="1"/>
</dbReference>
<keyword evidence="3" id="KW-0378">Hydrolase</keyword>
<gene>
    <name evidence="8" type="primary">arsA_2</name>
    <name evidence="8" type="ORF">HAHE_02270</name>
</gene>
<dbReference type="CDD" id="cd16146">
    <property type="entry name" value="ARS_like"/>
    <property type="match status" value="1"/>
</dbReference>
<evidence type="ECO:0000256" key="3">
    <source>
        <dbReference type="ARBA" id="ARBA00022801"/>
    </source>
</evidence>
<evidence type="ECO:0000256" key="2">
    <source>
        <dbReference type="ARBA" id="ARBA00022723"/>
    </source>
</evidence>
<proteinExistence type="inferred from homology"/>
<dbReference type="PROSITE" id="PS00523">
    <property type="entry name" value="SULFATASE_1"/>
    <property type="match status" value="1"/>
</dbReference>
<evidence type="ECO:0000256" key="1">
    <source>
        <dbReference type="ARBA" id="ARBA00008779"/>
    </source>
</evidence>
<sequence length="497" mass="55994">MKATPMTRFPILLSLLLILPSFAKEGPKPNIVLVMTDDQGYGPVGRHGHPWIRTPNLDALYDKSTRFTRFFVSPTCAPTRSAIMTGRHPMKNGVTHTILERERMTLDATTLPEVLKTAGYTTGIFGKWHLGDEEEYQPRNRGFDEEFIHGGGGIGQSYNCSCADAPGNKYFDPVLRHNGRFVKTKGYCTDLFFTAAIGWMKEQADAEKPFFAYISTNAPHGPFIAPPEDEKYFQDLGFGKAQAGFYGMIENIDVNMGRMMKRLEEWKLLDDTVVIFMSDNGMTGGGSGNPKKPLGKLPDGTPMEFYNAGMKGLKNSTEEGGVRVPFFVRWDGHYEAGRDIGTIAAHLDILPTLAELAGAKVPEKQVEGRSLLPLLKDPDATWEDRMFFNHIGRWPTGADVEKFKWKSFAVRNQRFRMVGKDQLYDMEKDPAQTTNVISEHPEVAVRMAAAYEDFWKEAVPLMVNEKVPMSKTRPFHEDYRKQEQEGGIPMWEPASIR</sequence>
<dbReference type="Proteomes" id="UP001374893">
    <property type="component" value="Chromosome"/>
</dbReference>
<comment type="similarity">
    <text evidence="1">Belongs to the sulfatase family.</text>
</comment>
<feature type="chain" id="PRO_5046887856" evidence="6">
    <location>
        <begin position="24"/>
        <end position="497"/>
    </location>
</feature>
<dbReference type="InterPro" id="IPR017850">
    <property type="entry name" value="Alkaline_phosphatase_core_sf"/>
</dbReference>
<dbReference type="Pfam" id="PF00884">
    <property type="entry name" value="Sulfatase"/>
    <property type="match status" value="1"/>
</dbReference>
<evidence type="ECO:0000256" key="4">
    <source>
        <dbReference type="ARBA" id="ARBA00022837"/>
    </source>
</evidence>
<keyword evidence="2" id="KW-0479">Metal-binding</keyword>
<dbReference type="RefSeq" id="WP_338687813.1">
    <property type="nucleotide sequence ID" value="NZ_AP024702.1"/>
</dbReference>
<feature type="signal peptide" evidence="6">
    <location>
        <begin position="1"/>
        <end position="23"/>
    </location>
</feature>
<evidence type="ECO:0000313" key="8">
    <source>
        <dbReference type="EMBL" id="BCX46319.1"/>
    </source>
</evidence>
<reference evidence="8 9" key="1">
    <citation type="submission" date="2021-06" db="EMBL/GenBank/DDBJ databases">
        <title>Complete genome of Haloferula helveola possessing various polysaccharide degrading enzymes.</title>
        <authorList>
            <person name="Takami H."/>
            <person name="Huang C."/>
            <person name="Hamasaki K."/>
        </authorList>
    </citation>
    <scope>NUCLEOTIDE SEQUENCE [LARGE SCALE GENOMIC DNA]</scope>
    <source>
        <strain evidence="8 9">CN-1</strain>
    </source>
</reference>
<dbReference type="EMBL" id="AP024702">
    <property type="protein sequence ID" value="BCX46319.1"/>
    <property type="molecule type" value="Genomic_DNA"/>
</dbReference>
<feature type="domain" description="Sulfatase N-terminal" evidence="7">
    <location>
        <begin position="29"/>
        <end position="359"/>
    </location>
</feature>
<dbReference type="PANTHER" id="PTHR42693:SF53">
    <property type="entry name" value="ENDO-4-O-SULFATASE"/>
    <property type="match status" value="1"/>
</dbReference>
<organism evidence="8 9">
    <name type="scientific">Haloferula helveola</name>
    <dbReference type="NCBI Taxonomy" id="490095"/>
    <lineage>
        <taxon>Bacteria</taxon>
        <taxon>Pseudomonadati</taxon>
        <taxon>Verrucomicrobiota</taxon>
        <taxon>Verrucomicrobiia</taxon>
        <taxon>Verrucomicrobiales</taxon>
        <taxon>Verrucomicrobiaceae</taxon>
        <taxon>Haloferula</taxon>
    </lineage>
</organism>
<evidence type="ECO:0000256" key="5">
    <source>
        <dbReference type="SAM" id="MobiDB-lite"/>
    </source>
</evidence>
<keyword evidence="9" id="KW-1185">Reference proteome</keyword>
<dbReference type="InterPro" id="IPR024607">
    <property type="entry name" value="Sulfatase_CS"/>
</dbReference>
<dbReference type="Gene3D" id="3.30.1120.10">
    <property type="match status" value="1"/>
</dbReference>
<protein>
    <submittedName>
        <fullName evidence="8">Arylsulfatase</fullName>
    </submittedName>
</protein>
<keyword evidence="6" id="KW-0732">Signal</keyword>
<evidence type="ECO:0000313" key="9">
    <source>
        <dbReference type="Proteomes" id="UP001374893"/>
    </source>
</evidence>
<dbReference type="InterPro" id="IPR050738">
    <property type="entry name" value="Sulfatase"/>
</dbReference>
<dbReference type="InterPro" id="IPR000917">
    <property type="entry name" value="Sulfatase_N"/>
</dbReference>
<keyword evidence="4" id="KW-0106">Calcium</keyword>
<feature type="region of interest" description="Disordered" evidence="5">
    <location>
        <begin position="478"/>
        <end position="497"/>
    </location>
</feature>
<dbReference type="Gene3D" id="3.40.720.10">
    <property type="entry name" value="Alkaline Phosphatase, subunit A"/>
    <property type="match status" value="1"/>
</dbReference>
<evidence type="ECO:0000256" key="6">
    <source>
        <dbReference type="SAM" id="SignalP"/>
    </source>
</evidence>